<reference evidence="2" key="1">
    <citation type="submission" date="2016-10" db="EMBL/GenBank/DDBJ databases">
        <authorList>
            <person name="Varghese N."/>
            <person name="Submissions S."/>
        </authorList>
    </citation>
    <scope>NUCLEOTIDE SEQUENCE [LARGE SCALE GENOMIC DNA]</scope>
    <source>
        <strain evidence="2">DSM 24536</strain>
    </source>
</reference>
<dbReference type="STRING" id="990371.SAMN05421813_12360"/>
<keyword evidence="2" id="KW-1185">Reference proteome</keyword>
<accession>A0A1G9W3Y6</accession>
<organism evidence="1 2">
    <name type="scientific">Daejeonella rubra</name>
    <dbReference type="NCBI Taxonomy" id="990371"/>
    <lineage>
        <taxon>Bacteria</taxon>
        <taxon>Pseudomonadati</taxon>
        <taxon>Bacteroidota</taxon>
        <taxon>Sphingobacteriia</taxon>
        <taxon>Sphingobacteriales</taxon>
        <taxon>Sphingobacteriaceae</taxon>
        <taxon>Daejeonella</taxon>
    </lineage>
</organism>
<dbReference type="Proteomes" id="UP000199226">
    <property type="component" value="Unassembled WGS sequence"/>
</dbReference>
<evidence type="ECO:0000313" key="1">
    <source>
        <dbReference type="EMBL" id="SDM79229.1"/>
    </source>
</evidence>
<protein>
    <submittedName>
        <fullName evidence="1">Uncharacterized protein</fullName>
    </submittedName>
</protein>
<sequence length="30" mass="3197">MEGLIGNYIKKENGDLTLAIGISVSTFSQP</sequence>
<gene>
    <name evidence="1" type="ORF">SAMN05421813_12360</name>
</gene>
<dbReference type="EMBL" id="FNHH01000023">
    <property type="protein sequence ID" value="SDM79229.1"/>
    <property type="molecule type" value="Genomic_DNA"/>
</dbReference>
<proteinExistence type="predicted"/>
<dbReference type="AlphaFoldDB" id="A0A1G9W3Y6"/>
<evidence type="ECO:0000313" key="2">
    <source>
        <dbReference type="Proteomes" id="UP000199226"/>
    </source>
</evidence>
<name>A0A1G9W3Y6_9SPHI</name>